<protein>
    <submittedName>
        <fullName evidence="16">TonB-dependent receptor</fullName>
    </submittedName>
</protein>
<dbReference type="Pfam" id="PF00593">
    <property type="entry name" value="TonB_dep_Rec_b-barrel"/>
    <property type="match status" value="1"/>
</dbReference>
<keyword evidence="6" id="KW-0408">Iron</keyword>
<dbReference type="RefSeq" id="WP_273689606.1">
    <property type="nucleotide sequence ID" value="NZ_CP117411.1"/>
</dbReference>
<dbReference type="Pfam" id="PF07715">
    <property type="entry name" value="Plug"/>
    <property type="match status" value="1"/>
</dbReference>
<reference evidence="16 17" key="1">
    <citation type="submission" date="2023-02" db="EMBL/GenBank/DDBJ databases">
        <title>Genome sequence of Sphingomonas naphthae.</title>
        <authorList>
            <person name="Kim S."/>
            <person name="Heo J."/>
            <person name="Kwon S.-W."/>
        </authorList>
    </citation>
    <scope>NUCLEOTIDE SEQUENCE [LARGE SCALE GENOMIC DNA]</scope>
    <source>
        <strain evidence="16 17">KACC 18716</strain>
    </source>
</reference>
<evidence type="ECO:0000256" key="3">
    <source>
        <dbReference type="ARBA" id="ARBA00022452"/>
    </source>
</evidence>
<feature type="domain" description="TonB-dependent receptor-like beta-barrel" evidence="14">
    <location>
        <begin position="341"/>
        <end position="767"/>
    </location>
</feature>
<dbReference type="Proteomes" id="UP001220395">
    <property type="component" value="Chromosome"/>
</dbReference>
<organism evidence="16 17">
    <name type="scientific">Sphingomonas naphthae</name>
    <dbReference type="NCBI Taxonomy" id="1813468"/>
    <lineage>
        <taxon>Bacteria</taxon>
        <taxon>Pseudomonadati</taxon>
        <taxon>Pseudomonadota</taxon>
        <taxon>Alphaproteobacteria</taxon>
        <taxon>Sphingomonadales</taxon>
        <taxon>Sphingomonadaceae</taxon>
        <taxon>Sphingomonas</taxon>
    </lineage>
</organism>
<evidence type="ECO:0000256" key="7">
    <source>
        <dbReference type="ARBA" id="ARBA00023065"/>
    </source>
</evidence>
<evidence type="ECO:0000256" key="8">
    <source>
        <dbReference type="ARBA" id="ARBA00023077"/>
    </source>
</evidence>
<proteinExistence type="inferred from homology"/>
<comment type="similarity">
    <text evidence="11 12">Belongs to the TonB-dependent receptor family.</text>
</comment>
<keyword evidence="16" id="KW-0675">Receptor</keyword>
<keyword evidence="17" id="KW-1185">Reference proteome</keyword>
<dbReference type="InterPro" id="IPR039426">
    <property type="entry name" value="TonB-dep_rcpt-like"/>
</dbReference>
<keyword evidence="3 11" id="KW-1134">Transmembrane beta strand</keyword>
<dbReference type="PANTHER" id="PTHR32552">
    <property type="entry name" value="FERRICHROME IRON RECEPTOR-RELATED"/>
    <property type="match status" value="1"/>
</dbReference>
<gene>
    <name evidence="16" type="ORF">PQ455_04680</name>
</gene>
<name>A0ABY7TQ93_9SPHN</name>
<evidence type="ECO:0000256" key="13">
    <source>
        <dbReference type="SAM" id="SignalP"/>
    </source>
</evidence>
<evidence type="ECO:0000256" key="4">
    <source>
        <dbReference type="ARBA" id="ARBA00022496"/>
    </source>
</evidence>
<evidence type="ECO:0000259" key="15">
    <source>
        <dbReference type="Pfam" id="PF07715"/>
    </source>
</evidence>
<dbReference type="PROSITE" id="PS52016">
    <property type="entry name" value="TONB_DEPENDENT_REC_3"/>
    <property type="match status" value="1"/>
</dbReference>
<evidence type="ECO:0000256" key="5">
    <source>
        <dbReference type="ARBA" id="ARBA00022692"/>
    </source>
</evidence>
<evidence type="ECO:0000256" key="1">
    <source>
        <dbReference type="ARBA" id="ARBA00004571"/>
    </source>
</evidence>
<evidence type="ECO:0000256" key="10">
    <source>
        <dbReference type="ARBA" id="ARBA00023237"/>
    </source>
</evidence>
<dbReference type="InterPro" id="IPR036942">
    <property type="entry name" value="Beta-barrel_TonB_sf"/>
</dbReference>
<evidence type="ECO:0000256" key="2">
    <source>
        <dbReference type="ARBA" id="ARBA00022448"/>
    </source>
</evidence>
<dbReference type="EMBL" id="CP117411">
    <property type="protein sequence ID" value="WCT74530.1"/>
    <property type="molecule type" value="Genomic_DNA"/>
</dbReference>
<feature type="domain" description="TonB-dependent receptor plug" evidence="15">
    <location>
        <begin position="61"/>
        <end position="169"/>
    </location>
</feature>
<evidence type="ECO:0000256" key="11">
    <source>
        <dbReference type="PROSITE-ProRule" id="PRU01360"/>
    </source>
</evidence>
<keyword evidence="5 11" id="KW-0812">Transmembrane</keyword>
<keyword evidence="8 12" id="KW-0798">TonB box</keyword>
<feature type="signal peptide" evidence="13">
    <location>
        <begin position="1"/>
        <end position="28"/>
    </location>
</feature>
<keyword evidence="4" id="KW-0410">Iron transport</keyword>
<dbReference type="Gene3D" id="2.40.170.20">
    <property type="entry name" value="TonB-dependent receptor, beta-barrel domain"/>
    <property type="match status" value="1"/>
</dbReference>
<feature type="chain" id="PRO_5047273615" evidence="13">
    <location>
        <begin position="29"/>
        <end position="814"/>
    </location>
</feature>
<keyword evidence="7" id="KW-0406">Ion transport</keyword>
<sequence>MKNIFAARCGSLLFASVSTFALAPSAWAQDRVEASPAATPPAEAGGLEEIVVTARKRVETLQNIPVAVQAFTPAQIQRNNISSIERIAAATPNLTVGKATSGSGAQISLRGIGTPASALGIESSTAIIVDGAYYGNGRILNEGFFDLARIQVLKGPQALFFGKNATAGVIAIDSANPTTSFEGSARAGYEFRAQQVYGELMLSGPLTDTLGVRVALRGAKMFGGYSRNRATPVTYTINDILNRQPLQTVTAPPTTRKTPREREFVGRVTVQWEPIDGLTNVLKLSGALNHVEDPGWNNIVFSCANGTSTLQPGVPCERKWHFYHNDMPAEIAADFPYAKDGKLYADYRSFAITNNLEYALEGVTLTANTNYQFQRSQWLSDSDYQQRVTQLWAGSYERWRAFSEEVRATTNYDSPVNFMAGLLYQRTWLFANQPVYFGNSRVSTAPARDQYIAYEKYSTTDGETISPFTQVVWKVVPQIEVSAGIRYTHETKDSYYIHPVVRPGQIYRLNQPIFTKQTFNNYSPEIVVSYRPTSSLNIYGGFKTGYKSGGFSNESAYTNASDPADLDFEPEKAKGFEGGVKVTTLDNQLRLGLATYSYKYTNLQVDFFEAQSFRFLTTNAGSARTKGVELNADFAPRAVPGMSLRGSVNYNKAYYIRFIAPCVTGQTPAQGCQTTTASPFGGLFVQDLSGAPTANAPHWTGSLGGTYEAEAGGGLKIAVSTDARYSGSYNASPFHNPLATQGRYVNLDASLSLRADRWDVTLIGKNLTNRFVISGALDTPSTGSGTGTAAGILGDQRGYANNPRTVQLQFTYRY</sequence>
<evidence type="ECO:0000256" key="6">
    <source>
        <dbReference type="ARBA" id="ARBA00023004"/>
    </source>
</evidence>
<dbReference type="PANTHER" id="PTHR32552:SF81">
    <property type="entry name" value="TONB-DEPENDENT OUTER MEMBRANE RECEPTOR"/>
    <property type="match status" value="1"/>
</dbReference>
<evidence type="ECO:0000256" key="9">
    <source>
        <dbReference type="ARBA" id="ARBA00023136"/>
    </source>
</evidence>
<accession>A0ABY7TQ93</accession>
<evidence type="ECO:0000256" key="12">
    <source>
        <dbReference type="RuleBase" id="RU003357"/>
    </source>
</evidence>
<evidence type="ECO:0000313" key="17">
    <source>
        <dbReference type="Proteomes" id="UP001220395"/>
    </source>
</evidence>
<keyword evidence="13" id="KW-0732">Signal</keyword>
<keyword evidence="2 11" id="KW-0813">Transport</keyword>
<comment type="subcellular location">
    <subcellularLocation>
        <location evidence="1 11">Cell outer membrane</location>
        <topology evidence="1 11">Multi-pass membrane protein</topology>
    </subcellularLocation>
</comment>
<evidence type="ECO:0000313" key="16">
    <source>
        <dbReference type="EMBL" id="WCT74530.1"/>
    </source>
</evidence>
<dbReference type="InterPro" id="IPR012910">
    <property type="entry name" value="Plug_dom"/>
</dbReference>
<dbReference type="SUPFAM" id="SSF56935">
    <property type="entry name" value="Porins"/>
    <property type="match status" value="1"/>
</dbReference>
<evidence type="ECO:0000259" key="14">
    <source>
        <dbReference type="Pfam" id="PF00593"/>
    </source>
</evidence>
<keyword evidence="9 11" id="KW-0472">Membrane</keyword>
<keyword evidence="10 11" id="KW-0998">Cell outer membrane</keyword>
<dbReference type="InterPro" id="IPR000531">
    <property type="entry name" value="Beta-barrel_TonB"/>
</dbReference>